<organism evidence="2">
    <name type="scientific">Schizophyllum commune (strain H4-8 / FGSC 9210)</name>
    <name type="common">Split gill fungus</name>
    <dbReference type="NCBI Taxonomy" id="578458"/>
    <lineage>
        <taxon>Eukaryota</taxon>
        <taxon>Fungi</taxon>
        <taxon>Dikarya</taxon>
        <taxon>Basidiomycota</taxon>
        <taxon>Agaricomycotina</taxon>
        <taxon>Agaricomycetes</taxon>
        <taxon>Agaricomycetidae</taxon>
        <taxon>Agaricales</taxon>
        <taxon>Schizophyllaceae</taxon>
        <taxon>Schizophyllum</taxon>
    </lineage>
</organism>
<protein>
    <recommendedName>
        <fullName evidence="3">Peroxisomal membrane protein 4</fullName>
    </recommendedName>
</protein>
<dbReference type="HOGENOM" id="CLU_054132_1_0_1"/>
<proteinExistence type="predicted"/>
<dbReference type="InParanoid" id="D8PN90"/>
<dbReference type="GO" id="GO:0005778">
    <property type="term" value="C:peroxisomal membrane"/>
    <property type="evidence" value="ECO:0007669"/>
    <property type="project" value="TreeGrafter"/>
</dbReference>
<dbReference type="PIRSF" id="PIRSF013674">
    <property type="entry name" value="PXMP4"/>
    <property type="match status" value="1"/>
</dbReference>
<dbReference type="STRING" id="578458.D8PN90"/>
<dbReference type="PANTHER" id="PTHR15460:SF3">
    <property type="entry name" value="PEROXISOMAL MEMBRANE PROTEIN 4"/>
    <property type="match status" value="1"/>
</dbReference>
<dbReference type="Proteomes" id="UP000007431">
    <property type="component" value="Unassembled WGS sequence"/>
</dbReference>
<keyword evidence="2" id="KW-1185">Reference proteome</keyword>
<dbReference type="EMBL" id="GL377302">
    <property type="protein sequence ID" value="EFJ03572.1"/>
    <property type="molecule type" value="Genomic_DNA"/>
</dbReference>
<evidence type="ECO:0000313" key="1">
    <source>
        <dbReference type="EMBL" id="EFJ03572.1"/>
    </source>
</evidence>
<dbReference type="RefSeq" id="XP_003038474.1">
    <property type="nucleotide sequence ID" value="XM_003038428.1"/>
</dbReference>
<dbReference type="PANTHER" id="PTHR15460">
    <property type="entry name" value="PEROXISOMAL MEMBRANE PROTEIN 4"/>
    <property type="match status" value="1"/>
</dbReference>
<dbReference type="KEGG" id="scm:SCHCO_02530642"/>
<dbReference type="OrthoDB" id="39659at2759"/>
<dbReference type="VEuPathDB" id="FungiDB:SCHCODRAFT_02530642"/>
<dbReference type="InterPro" id="IPR019531">
    <property type="entry name" value="Pmp4"/>
</dbReference>
<sequence>MSSIIQDIITNPAYHDLFAILKGARNGFVYGVKVRFPHALVMSILFGRGDWQTRARVIYRATKQHALNLAKFVSIYKVMLLLQRKLNGNKQRDADTFLAGLIGGWYVFGNRTAVNEQIVLYVVSRVVASFLPRAQNPYSSAPAAPGTVKPLPPDSKAFTLFAAFAWGAVMWLFEHRGETIQPGMFNSMTYLYRDSERWKDLKTLLWHNT</sequence>
<name>D8PN90_SCHCM</name>
<accession>D8PN90</accession>
<dbReference type="GeneID" id="9589727"/>
<dbReference type="Pfam" id="PF02466">
    <property type="entry name" value="Tim17"/>
    <property type="match status" value="1"/>
</dbReference>
<evidence type="ECO:0000313" key="2">
    <source>
        <dbReference type="Proteomes" id="UP000007431"/>
    </source>
</evidence>
<gene>
    <name evidence="1" type="ORF">SCHCODRAFT_49371</name>
</gene>
<dbReference type="AlphaFoldDB" id="D8PN90"/>
<reference evidence="1 2" key="1">
    <citation type="journal article" date="2010" name="Nat. Biotechnol.">
        <title>Genome sequence of the model mushroom Schizophyllum commune.</title>
        <authorList>
            <person name="Ohm R.A."/>
            <person name="de Jong J.F."/>
            <person name="Lugones L.G."/>
            <person name="Aerts A."/>
            <person name="Kothe E."/>
            <person name="Stajich J.E."/>
            <person name="de Vries R.P."/>
            <person name="Record E."/>
            <person name="Levasseur A."/>
            <person name="Baker S.E."/>
            <person name="Bartholomew K.A."/>
            <person name="Coutinho P.M."/>
            <person name="Erdmann S."/>
            <person name="Fowler T.J."/>
            <person name="Gathman A.C."/>
            <person name="Lombard V."/>
            <person name="Henrissat B."/>
            <person name="Knabe N."/>
            <person name="Kuees U."/>
            <person name="Lilly W.W."/>
            <person name="Lindquist E."/>
            <person name="Lucas S."/>
            <person name="Magnuson J.K."/>
            <person name="Piumi F."/>
            <person name="Raudaskoski M."/>
            <person name="Salamov A."/>
            <person name="Schmutz J."/>
            <person name="Schwarze F.W.M.R."/>
            <person name="vanKuyk P.A."/>
            <person name="Horton J.S."/>
            <person name="Grigoriev I.V."/>
            <person name="Woesten H.A.B."/>
        </authorList>
    </citation>
    <scope>NUCLEOTIDE SEQUENCE [LARGE SCALE GENOMIC DNA]</scope>
    <source>
        <strain evidence="2">H4-8 / FGSC 9210</strain>
    </source>
</reference>
<dbReference type="eggNOG" id="ENOG502RXMH">
    <property type="taxonomic scope" value="Eukaryota"/>
</dbReference>
<evidence type="ECO:0008006" key="3">
    <source>
        <dbReference type="Google" id="ProtNLM"/>
    </source>
</evidence>
<dbReference type="OMA" id="VMVFLFR"/>